<gene>
    <name evidence="2" type="ORF">AAG570_012987</name>
</gene>
<comment type="caution">
    <text evidence="2">The sequence shown here is derived from an EMBL/GenBank/DDBJ whole genome shotgun (WGS) entry which is preliminary data.</text>
</comment>
<evidence type="ECO:0000256" key="1">
    <source>
        <dbReference type="SAM" id="MobiDB-lite"/>
    </source>
</evidence>
<name>A0ABD0YG01_9HEMI</name>
<dbReference type="Proteomes" id="UP001558652">
    <property type="component" value="Unassembled WGS sequence"/>
</dbReference>
<organism evidence="2 3">
    <name type="scientific">Ranatra chinensis</name>
    <dbReference type="NCBI Taxonomy" id="642074"/>
    <lineage>
        <taxon>Eukaryota</taxon>
        <taxon>Metazoa</taxon>
        <taxon>Ecdysozoa</taxon>
        <taxon>Arthropoda</taxon>
        <taxon>Hexapoda</taxon>
        <taxon>Insecta</taxon>
        <taxon>Pterygota</taxon>
        <taxon>Neoptera</taxon>
        <taxon>Paraneoptera</taxon>
        <taxon>Hemiptera</taxon>
        <taxon>Heteroptera</taxon>
        <taxon>Panheteroptera</taxon>
        <taxon>Nepomorpha</taxon>
        <taxon>Nepidae</taxon>
        <taxon>Ranatrinae</taxon>
        <taxon>Ranatra</taxon>
    </lineage>
</organism>
<evidence type="ECO:0000313" key="2">
    <source>
        <dbReference type="EMBL" id="KAL1130044.1"/>
    </source>
</evidence>
<feature type="region of interest" description="Disordered" evidence="1">
    <location>
        <begin position="29"/>
        <end position="52"/>
    </location>
</feature>
<sequence>METDTSTTEERRKSLGLLRDIAEKWTAEKYSRADSADDGPRPQPQLKMSSMEEECVRERIRMTLLRECADILDAETKYTRETFRRAFLNKETTQETTEKVAIVSGGVDALVGMKFSQLWCES</sequence>
<protein>
    <submittedName>
        <fullName evidence="2">Uncharacterized protein</fullName>
    </submittedName>
</protein>
<accession>A0ABD0YG01</accession>
<feature type="compositionally biased region" description="Basic and acidic residues" evidence="1">
    <location>
        <begin position="29"/>
        <end position="40"/>
    </location>
</feature>
<reference evidence="2 3" key="1">
    <citation type="submission" date="2024-07" db="EMBL/GenBank/DDBJ databases">
        <title>Chromosome-level genome assembly of the water stick insect Ranatra chinensis (Heteroptera: Nepidae).</title>
        <authorList>
            <person name="Liu X."/>
        </authorList>
    </citation>
    <scope>NUCLEOTIDE SEQUENCE [LARGE SCALE GENOMIC DNA]</scope>
    <source>
        <strain evidence="2">Cailab_2021Rc</strain>
        <tissue evidence="2">Muscle</tissue>
    </source>
</reference>
<proteinExistence type="predicted"/>
<dbReference type="EMBL" id="JBFDAA010000008">
    <property type="protein sequence ID" value="KAL1130044.1"/>
    <property type="molecule type" value="Genomic_DNA"/>
</dbReference>
<evidence type="ECO:0000313" key="3">
    <source>
        <dbReference type="Proteomes" id="UP001558652"/>
    </source>
</evidence>
<keyword evidence="3" id="KW-1185">Reference proteome</keyword>
<dbReference type="AlphaFoldDB" id="A0ABD0YG01"/>